<keyword evidence="3 6" id="KW-0547">Nucleotide-binding</keyword>
<feature type="binding site" evidence="6">
    <location>
        <position position="56"/>
    </location>
    <ligand>
        <name>ATP</name>
        <dbReference type="ChEBI" id="CHEBI:30616"/>
    </ligand>
</feature>
<evidence type="ECO:0000259" key="7">
    <source>
        <dbReference type="PROSITE" id="PS50011"/>
    </source>
</evidence>
<dbReference type="EMBL" id="LWDX02007145">
    <property type="protein sequence ID" value="OEL36971.1"/>
    <property type="molecule type" value="Genomic_DNA"/>
</dbReference>
<evidence type="ECO:0000256" key="6">
    <source>
        <dbReference type="PROSITE-ProRule" id="PRU10141"/>
    </source>
</evidence>
<dbReference type="GO" id="GO:0007346">
    <property type="term" value="P:regulation of mitotic cell cycle"/>
    <property type="evidence" value="ECO:0007669"/>
    <property type="project" value="TreeGrafter"/>
</dbReference>
<evidence type="ECO:0000313" key="8">
    <source>
        <dbReference type="EMBL" id="OEL36971.1"/>
    </source>
</evidence>
<comment type="catalytic activity">
    <reaction evidence="5">
        <text>[DNA-directed RNA polymerase] + ATP = phospho-[DNA-directed RNA polymerase] + ADP + H(+)</text>
        <dbReference type="Rhea" id="RHEA:10216"/>
        <dbReference type="Rhea" id="RHEA-COMP:11321"/>
        <dbReference type="Rhea" id="RHEA-COMP:11322"/>
        <dbReference type="ChEBI" id="CHEBI:15378"/>
        <dbReference type="ChEBI" id="CHEBI:30616"/>
        <dbReference type="ChEBI" id="CHEBI:43176"/>
        <dbReference type="ChEBI" id="CHEBI:68546"/>
        <dbReference type="ChEBI" id="CHEBI:456216"/>
        <dbReference type="EC" id="2.7.11.23"/>
    </reaction>
</comment>
<evidence type="ECO:0000256" key="1">
    <source>
        <dbReference type="ARBA" id="ARBA00012409"/>
    </source>
</evidence>
<dbReference type="GO" id="GO:0005634">
    <property type="term" value="C:nucleus"/>
    <property type="evidence" value="ECO:0007669"/>
    <property type="project" value="TreeGrafter"/>
</dbReference>
<protein>
    <recommendedName>
        <fullName evidence="1">[RNA-polymerase]-subunit kinase</fullName>
        <ecNumber evidence="1">2.7.11.23</ecNumber>
    </recommendedName>
</protein>
<keyword evidence="4 6" id="KW-0067">ATP-binding</keyword>
<dbReference type="PROSITE" id="PS00107">
    <property type="entry name" value="PROTEIN_KINASE_ATP"/>
    <property type="match status" value="1"/>
</dbReference>
<reference evidence="8 9" key="1">
    <citation type="submission" date="2016-09" db="EMBL/GenBank/DDBJ databases">
        <title>The draft genome of Dichanthelium oligosanthes: A C3 panicoid grass species.</title>
        <authorList>
            <person name="Studer A.J."/>
            <person name="Schnable J.C."/>
            <person name="Brutnell T.P."/>
        </authorList>
    </citation>
    <scope>NUCLEOTIDE SEQUENCE [LARGE SCALE GENOMIC DNA]</scope>
    <source>
        <strain evidence="9">cv. Kellogg 1175</strain>
        <tissue evidence="8">Leaf</tissue>
    </source>
</reference>
<dbReference type="GO" id="GO:0008353">
    <property type="term" value="F:RNA polymerase II CTD heptapeptide repeat kinase activity"/>
    <property type="evidence" value="ECO:0007669"/>
    <property type="project" value="UniProtKB-EC"/>
</dbReference>
<evidence type="ECO:0000256" key="2">
    <source>
        <dbReference type="ARBA" id="ARBA00022553"/>
    </source>
</evidence>
<accession>A0A1E5WHW7</accession>
<keyword evidence="2" id="KW-0597">Phosphoprotein</keyword>
<organism evidence="8 9">
    <name type="scientific">Dichanthelium oligosanthes</name>
    <dbReference type="NCBI Taxonomy" id="888268"/>
    <lineage>
        <taxon>Eukaryota</taxon>
        <taxon>Viridiplantae</taxon>
        <taxon>Streptophyta</taxon>
        <taxon>Embryophyta</taxon>
        <taxon>Tracheophyta</taxon>
        <taxon>Spermatophyta</taxon>
        <taxon>Magnoliopsida</taxon>
        <taxon>Liliopsida</taxon>
        <taxon>Poales</taxon>
        <taxon>Poaceae</taxon>
        <taxon>PACMAD clade</taxon>
        <taxon>Panicoideae</taxon>
        <taxon>Panicodae</taxon>
        <taxon>Paniceae</taxon>
        <taxon>Dichantheliinae</taxon>
        <taxon>Dichanthelium</taxon>
    </lineage>
</organism>
<dbReference type="GO" id="GO:0005524">
    <property type="term" value="F:ATP binding"/>
    <property type="evidence" value="ECO:0007669"/>
    <property type="project" value="UniProtKB-UniRule"/>
</dbReference>
<evidence type="ECO:0000256" key="4">
    <source>
        <dbReference type="ARBA" id="ARBA00022840"/>
    </source>
</evidence>
<evidence type="ECO:0000256" key="5">
    <source>
        <dbReference type="ARBA" id="ARBA00049280"/>
    </source>
</evidence>
<evidence type="ECO:0000313" key="9">
    <source>
        <dbReference type="Proteomes" id="UP000095767"/>
    </source>
</evidence>
<dbReference type="PANTHER" id="PTHR24056:SF395">
    <property type="entry name" value="PROTEIN KINASE DOMAIN-CONTAINING PROTEIN"/>
    <property type="match status" value="1"/>
</dbReference>
<sequence>MAEPAAAPTKTGLKRRRIAVGSSEQYDETTSRLGAGGFGSVVRARYRATDRPVAIKRLGAVRVPGTMDLRLVMECVGPSLHDVLRHKGPPGSPPLPEATPKNILVVDGHRVVKVCDFGLAMSTDEPPPYDPVGTLYYKAPELLLEKQDYNAKIDVWALGCVMAGLINGGEPSRASTT</sequence>
<keyword evidence="9" id="KW-1185">Reference proteome</keyword>
<feature type="domain" description="Protein kinase" evidence="7">
    <location>
        <begin position="1"/>
        <end position="177"/>
    </location>
</feature>
<proteinExistence type="predicted"/>
<dbReference type="Gene3D" id="1.10.510.10">
    <property type="entry name" value="Transferase(Phosphotransferase) domain 1"/>
    <property type="match status" value="2"/>
</dbReference>
<gene>
    <name evidence="8" type="ORF">BAE44_0002011</name>
</gene>
<dbReference type="Proteomes" id="UP000095767">
    <property type="component" value="Unassembled WGS sequence"/>
</dbReference>
<dbReference type="AlphaFoldDB" id="A0A1E5WHW7"/>
<dbReference type="OrthoDB" id="248923at2759"/>
<dbReference type="PROSITE" id="PS50011">
    <property type="entry name" value="PROTEIN_KINASE_DOM"/>
    <property type="match status" value="1"/>
</dbReference>
<dbReference type="SMART" id="SM00220">
    <property type="entry name" value="S_TKc"/>
    <property type="match status" value="1"/>
</dbReference>
<name>A0A1E5WHW7_9POAL</name>
<dbReference type="InterPro" id="IPR017441">
    <property type="entry name" value="Protein_kinase_ATP_BS"/>
</dbReference>
<dbReference type="InterPro" id="IPR050108">
    <property type="entry name" value="CDK"/>
</dbReference>
<evidence type="ECO:0000256" key="3">
    <source>
        <dbReference type="ARBA" id="ARBA00022741"/>
    </source>
</evidence>
<dbReference type="InterPro" id="IPR011009">
    <property type="entry name" value="Kinase-like_dom_sf"/>
</dbReference>
<comment type="caution">
    <text evidence="8">The sequence shown here is derived from an EMBL/GenBank/DDBJ whole genome shotgun (WGS) entry which is preliminary data.</text>
</comment>
<dbReference type="EC" id="2.7.11.23" evidence="1"/>
<dbReference type="PANTHER" id="PTHR24056">
    <property type="entry name" value="CELL DIVISION PROTEIN KINASE"/>
    <property type="match status" value="1"/>
</dbReference>
<dbReference type="STRING" id="888268.A0A1E5WHW7"/>
<dbReference type="SUPFAM" id="SSF56112">
    <property type="entry name" value="Protein kinase-like (PK-like)"/>
    <property type="match status" value="1"/>
</dbReference>
<dbReference type="InterPro" id="IPR000719">
    <property type="entry name" value="Prot_kinase_dom"/>
</dbReference>
<dbReference type="Pfam" id="PF00069">
    <property type="entry name" value="Pkinase"/>
    <property type="match status" value="1"/>
</dbReference>